<dbReference type="InterPro" id="IPR001387">
    <property type="entry name" value="Cro/C1-type_HTH"/>
</dbReference>
<accession>A0A9D2CY40</accession>
<evidence type="ECO:0000313" key="4">
    <source>
        <dbReference type="Proteomes" id="UP000824132"/>
    </source>
</evidence>
<dbReference type="Proteomes" id="UP000824132">
    <property type="component" value="Unassembled WGS sequence"/>
</dbReference>
<reference evidence="3" key="1">
    <citation type="journal article" date="2021" name="PeerJ">
        <title>Extensive microbial diversity within the chicken gut microbiome revealed by metagenomics and culture.</title>
        <authorList>
            <person name="Gilroy R."/>
            <person name="Ravi A."/>
            <person name="Getino M."/>
            <person name="Pursley I."/>
            <person name="Horton D.L."/>
            <person name="Alikhan N.F."/>
            <person name="Baker D."/>
            <person name="Gharbi K."/>
            <person name="Hall N."/>
            <person name="Watson M."/>
            <person name="Adriaenssens E.M."/>
            <person name="Foster-Nyarko E."/>
            <person name="Jarju S."/>
            <person name="Secka A."/>
            <person name="Antonio M."/>
            <person name="Oren A."/>
            <person name="Chaudhuri R.R."/>
            <person name="La Ragione R."/>
            <person name="Hildebrand F."/>
            <person name="Pallen M.J."/>
        </authorList>
    </citation>
    <scope>NUCLEOTIDE SEQUENCE</scope>
    <source>
        <strain evidence="3">CHK187-5294</strain>
    </source>
</reference>
<dbReference type="AlphaFoldDB" id="A0A9D2CY40"/>
<dbReference type="CDD" id="cd00093">
    <property type="entry name" value="HTH_XRE"/>
    <property type="match status" value="1"/>
</dbReference>
<keyword evidence="1" id="KW-0238">DNA-binding</keyword>
<organism evidence="3 4">
    <name type="scientific">Candidatus Borkfalkia avistercoris</name>
    <dbReference type="NCBI Taxonomy" id="2838504"/>
    <lineage>
        <taxon>Bacteria</taxon>
        <taxon>Bacillati</taxon>
        <taxon>Bacillota</taxon>
        <taxon>Clostridia</taxon>
        <taxon>Christensenellales</taxon>
        <taxon>Christensenellaceae</taxon>
        <taxon>Candidatus Borkfalkia</taxon>
    </lineage>
</organism>
<protein>
    <submittedName>
        <fullName evidence="3">Helix-turn-helix domain-containing protein</fullName>
    </submittedName>
</protein>
<feature type="domain" description="HTH cro/C1-type" evidence="2">
    <location>
        <begin position="8"/>
        <end position="62"/>
    </location>
</feature>
<dbReference type="EMBL" id="DXCL01000008">
    <property type="protein sequence ID" value="HIZ02858.1"/>
    <property type="molecule type" value="Genomic_DNA"/>
</dbReference>
<dbReference type="InterPro" id="IPR010982">
    <property type="entry name" value="Lambda_DNA-bd_dom_sf"/>
</dbReference>
<reference evidence="3" key="2">
    <citation type="submission" date="2021-04" db="EMBL/GenBank/DDBJ databases">
        <authorList>
            <person name="Gilroy R."/>
        </authorList>
    </citation>
    <scope>NUCLEOTIDE SEQUENCE</scope>
    <source>
        <strain evidence="3">CHK187-5294</strain>
    </source>
</reference>
<name>A0A9D2CY40_9FIRM</name>
<evidence type="ECO:0000256" key="1">
    <source>
        <dbReference type="ARBA" id="ARBA00023125"/>
    </source>
</evidence>
<sequence>MNKFAERVRELRMEKGLSRKELAEKLGTLQRNISYWELGQRECGFDMLIKISDVLDVSVDYLLGKTDY</sequence>
<dbReference type="PANTHER" id="PTHR46558:SF13">
    <property type="entry name" value="HTH-TYPE TRANSCRIPTIONAL REGULATOR IMMR"/>
    <property type="match status" value="1"/>
</dbReference>
<dbReference type="Pfam" id="PF01381">
    <property type="entry name" value="HTH_3"/>
    <property type="match status" value="1"/>
</dbReference>
<dbReference type="PANTHER" id="PTHR46558">
    <property type="entry name" value="TRACRIPTIONAL REGULATORY PROTEIN-RELATED-RELATED"/>
    <property type="match status" value="1"/>
</dbReference>
<dbReference type="Gene3D" id="1.10.260.40">
    <property type="entry name" value="lambda repressor-like DNA-binding domains"/>
    <property type="match status" value="1"/>
</dbReference>
<dbReference type="GO" id="GO:0003677">
    <property type="term" value="F:DNA binding"/>
    <property type="evidence" value="ECO:0007669"/>
    <property type="project" value="UniProtKB-KW"/>
</dbReference>
<evidence type="ECO:0000313" key="3">
    <source>
        <dbReference type="EMBL" id="HIZ02858.1"/>
    </source>
</evidence>
<dbReference type="SUPFAM" id="SSF47413">
    <property type="entry name" value="lambda repressor-like DNA-binding domains"/>
    <property type="match status" value="1"/>
</dbReference>
<evidence type="ECO:0000259" key="2">
    <source>
        <dbReference type="PROSITE" id="PS50943"/>
    </source>
</evidence>
<comment type="caution">
    <text evidence="3">The sequence shown here is derived from an EMBL/GenBank/DDBJ whole genome shotgun (WGS) entry which is preliminary data.</text>
</comment>
<dbReference type="SMART" id="SM00530">
    <property type="entry name" value="HTH_XRE"/>
    <property type="match status" value="1"/>
</dbReference>
<dbReference type="PROSITE" id="PS50943">
    <property type="entry name" value="HTH_CROC1"/>
    <property type="match status" value="1"/>
</dbReference>
<proteinExistence type="predicted"/>
<gene>
    <name evidence="3" type="ORF">H9727_01065</name>
</gene>